<dbReference type="EMBL" id="JAFCXS010000010">
    <property type="protein sequence ID" value="MBM0748463.1"/>
    <property type="molecule type" value="Genomic_DNA"/>
</dbReference>
<dbReference type="Pfam" id="PF00563">
    <property type="entry name" value="EAL"/>
    <property type="match status" value="1"/>
</dbReference>
<organism evidence="2 3">
    <name type="scientific">Pantoea eucrina</name>
    <dbReference type="NCBI Taxonomy" id="472693"/>
    <lineage>
        <taxon>Bacteria</taxon>
        <taxon>Pseudomonadati</taxon>
        <taxon>Pseudomonadota</taxon>
        <taxon>Gammaproteobacteria</taxon>
        <taxon>Enterobacterales</taxon>
        <taxon>Erwiniaceae</taxon>
        <taxon>Pantoea</taxon>
    </lineage>
</organism>
<accession>A0ABS1Z7T1</accession>
<dbReference type="Proteomes" id="UP000809137">
    <property type="component" value="Unassembled WGS sequence"/>
</dbReference>
<dbReference type="PROSITE" id="PS50883">
    <property type="entry name" value="EAL"/>
    <property type="match status" value="1"/>
</dbReference>
<dbReference type="RefSeq" id="WP_203025629.1">
    <property type="nucleotide sequence ID" value="NZ_JAFCXS010000010.1"/>
</dbReference>
<sequence length="594" mass="66509">MLIDSADEESHYHCALQALREPDECRDNVLGKFARLASQVLKIPGCLVSVLDERDQYIRAARNFTLKQTTREESLCRYVVDDDSPMVIPDTWLDARFVTHRFVTGSPWIRFYAGVPLKNREGVVFGTLCVTDTEPHPFGAEQLETLRLLANLVISFLEAWHAAGFTDPVTGLPNRQRLIRDLQHLATSGDATPRRLVLIECVDMPRAWELARSMGIGPVESLLKDVATLLPLRLRPSLGELLYTVATGRFALLTRTSSRLSAEWIAGRMEGISADLGEGLSVALTTHTGQADFTADCFTGSEILRRAVSALHEAIGRNLPSVAYSASAEVQHSRDYTLMHEFAAALRSEGGLYLVYQPKICLQTGAPIGLEALIRWRHPVHGELSPVAFVPLAEQTELLQAMTTWVIDRTITRMARLRNHCTQLPVTVNVSLNDFAREEFAAVLEEQMQRHRLPTSLLGIECLETERIIESPMAMAGLLRLKQRGFGISLDDFGTGYSNISYLRRMPLDVIKLDRSLISDLSSDMASRIIARSIISMLKELDYVVLAEGVENAETVDTLMEYGCDQAQGYFYARPMADTELDAWLLWKLREQCR</sequence>
<gene>
    <name evidence="2" type="ORF">JJB79_13750</name>
</gene>
<dbReference type="InterPro" id="IPR035919">
    <property type="entry name" value="EAL_sf"/>
</dbReference>
<dbReference type="SUPFAM" id="SSF141868">
    <property type="entry name" value="EAL domain-like"/>
    <property type="match status" value="1"/>
</dbReference>
<keyword evidence="3" id="KW-1185">Reference proteome</keyword>
<dbReference type="Gene3D" id="3.30.70.270">
    <property type="match status" value="1"/>
</dbReference>
<dbReference type="CDD" id="cd01948">
    <property type="entry name" value="EAL"/>
    <property type="match status" value="1"/>
</dbReference>
<dbReference type="InterPro" id="IPR050706">
    <property type="entry name" value="Cyclic-di-GMP_PDE-like"/>
</dbReference>
<dbReference type="InterPro" id="IPR001633">
    <property type="entry name" value="EAL_dom"/>
</dbReference>
<evidence type="ECO:0000313" key="2">
    <source>
        <dbReference type="EMBL" id="MBM0748463.1"/>
    </source>
</evidence>
<dbReference type="InterPro" id="IPR029787">
    <property type="entry name" value="Nucleotide_cyclase"/>
</dbReference>
<dbReference type="SMART" id="SM00267">
    <property type="entry name" value="GGDEF"/>
    <property type="match status" value="1"/>
</dbReference>
<evidence type="ECO:0000313" key="3">
    <source>
        <dbReference type="Proteomes" id="UP000809137"/>
    </source>
</evidence>
<dbReference type="SMART" id="SM00065">
    <property type="entry name" value="GAF"/>
    <property type="match status" value="1"/>
</dbReference>
<dbReference type="InterPro" id="IPR029016">
    <property type="entry name" value="GAF-like_dom_sf"/>
</dbReference>
<dbReference type="Pfam" id="PF01590">
    <property type="entry name" value="GAF"/>
    <property type="match status" value="1"/>
</dbReference>
<name>A0ABS1Z7T1_9GAMM</name>
<protein>
    <submittedName>
        <fullName evidence="2">GGDEF and EAL domain-containing protein</fullName>
    </submittedName>
</protein>
<dbReference type="Gene3D" id="3.30.450.40">
    <property type="match status" value="1"/>
</dbReference>
<dbReference type="SUPFAM" id="SSF55073">
    <property type="entry name" value="Nucleotide cyclase"/>
    <property type="match status" value="1"/>
</dbReference>
<dbReference type="SMART" id="SM00052">
    <property type="entry name" value="EAL"/>
    <property type="match status" value="1"/>
</dbReference>
<dbReference type="PANTHER" id="PTHR33121">
    <property type="entry name" value="CYCLIC DI-GMP PHOSPHODIESTERASE PDEF"/>
    <property type="match status" value="1"/>
</dbReference>
<feature type="domain" description="EAL" evidence="1">
    <location>
        <begin position="335"/>
        <end position="589"/>
    </location>
</feature>
<dbReference type="PANTHER" id="PTHR33121:SF19">
    <property type="entry name" value="CYCLIC DI-GMP PHOSPHODIESTERASE PA2567"/>
    <property type="match status" value="1"/>
</dbReference>
<dbReference type="InterPro" id="IPR000160">
    <property type="entry name" value="GGDEF_dom"/>
</dbReference>
<dbReference type="SUPFAM" id="SSF55781">
    <property type="entry name" value="GAF domain-like"/>
    <property type="match status" value="1"/>
</dbReference>
<proteinExistence type="predicted"/>
<dbReference type="Gene3D" id="3.20.20.450">
    <property type="entry name" value="EAL domain"/>
    <property type="match status" value="1"/>
</dbReference>
<dbReference type="InterPro" id="IPR043128">
    <property type="entry name" value="Rev_trsase/Diguanyl_cyclase"/>
</dbReference>
<evidence type="ECO:0000259" key="1">
    <source>
        <dbReference type="PROSITE" id="PS50883"/>
    </source>
</evidence>
<reference evidence="2 3" key="1">
    <citation type="submission" date="2021-01" db="EMBL/GenBank/DDBJ databases">
        <title>Complete genome sequence of Pantoea eucrina OB49, a heavy metal tolerant bacterium with PGPR potential isolated from wheat in Algeria.</title>
        <authorList>
            <person name="Lekired A."/>
            <person name="Ouzari I.H."/>
        </authorList>
    </citation>
    <scope>NUCLEOTIDE SEQUENCE [LARGE SCALE GENOMIC DNA]</scope>
    <source>
        <strain evidence="2 3">OB49</strain>
    </source>
</reference>
<dbReference type="InterPro" id="IPR003018">
    <property type="entry name" value="GAF"/>
</dbReference>
<comment type="caution">
    <text evidence="2">The sequence shown here is derived from an EMBL/GenBank/DDBJ whole genome shotgun (WGS) entry which is preliminary data.</text>
</comment>